<evidence type="ECO:0000256" key="4">
    <source>
        <dbReference type="ARBA" id="ARBA00073849"/>
    </source>
</evidence>
<keyword evidence="6" id="KW-1185">Reference proteome</keyword>
<reference evidence="5 6" key="2">
    <citation type="journal article" date="2012" name="Stand. Genomic Sci.">
        <title>Complete genome sequence of the moderately thermophilic mineral-sulfide-oxidizing firmicute Sulfobacillus acidophilus type strain (NAL(T)).</title>
        <authorList>
            <person name="Anderson I."/>
            <person name="Chertkov O."/>
            <person name="Chen A."/>
            <person name="Saunders E."/>
            <person name="Lapidus A."/>
            <person name="Nolan M."/>
            <person name="Lucas S."/>
            <person name="Hammon N."/>
            <person name="Deshpande S."/>
            <person name="Cheng J.F."/>
            <person name="Han C."/>
            <person name="Tapia R."/>
            <person name="Goodwin L.A."/>
            <person name="Pitluck S."/>
            <person name="Liolios K."/>
            <person name="Pagani I."/>
            <person name="Ivanova N."/>
            <person name="Mikhailova N."/>
            <person name="Pati A."/>
            <person name="Palaniappan K."/>
            <person name="Land M."/>
            <person name="Pan C."/>
            <person name="Rohde M."/>
            <person name="Pukall R."/>
            <person name="Goker M."/>
            <person name="Detter J.C."/>
            <person name="Woyke T."/>
            <person name="Bristow J."/>
            <person name="Eisen J.A."/>
            <person name="Markowitz V."/>
            <person name="Hugenholtz P."/>
            <person name="Kyrpides N.C."/>
            <person name="Klenk H.P."/>
            <person name="Mavromatis K."/>
        </authorList>
    </citation>
    <scope>NUCLEOTIDE SEQUENCE [LARGE SCALE GENOMIC DNA]</scope>
    <source>
        <strain evidence="6">ATCC 700253 / DSM 10332 / NAL</strain>
    </source>
</reference>
<gene>
    <name evidence="5" type="ordered locus">Sulac_2154</name>
</gene>
<dbReference type="Proteomes" id="UP000005439">
    <property type="component" value="Chromosome"/>
</dbReference>
<dbReference type="Gene3D" id="3.20.20.60">
    <property type="entry name" value="Phosphoenolpyruvate-binding domains"/>
    <property type="match status" value="1"/>
</dbReference>
<dbReference type="InterPro" id="IPR039556">
    <property type="entry name" value="ICL/PEPM"/>
</dbReference>
<sequence length="295" mass="32431">MSSWMAPDGDRTTRLRELIEGPDLILAPGAYDALSARLVEETGFSVVYMTGFGTAAGRIGRPDVGLLTLTEMADQARRLVDAVRIPVIADGDTGYGNPLNVIRTVKEYERAGVSGIQLEDQVIPKKCGHMSGKAVISVSEMVAKLQAAVDARTQNTVIIARTDALAVEGLNAAIERAARYYEAGADMLFIEAPEHTDQIRRLAFSFPEVPLVFNWAEGGKTPPLSRKEIVEMGFKLVIFPLSTLFSATAAMRQVLQVIYRSGTPAVVMDQLVRFDEFLRFIGLPEIHELEQRYRS</sequence>
<dbReference type="InterPro" id="IPR018523">
    <property type="entry name" value="Isocitrate_lyase_ph_CS"/>
</dbReference>
<comment type="function">
    <text evidence="3">Involved in the methylcitric acid cycle. Catalyzes the cleavage of 2-methylisocitrate to yield pyruvate and succinate.</text>
</comment>
<name>G8TTG8_SULAD</name>
<dbReference type="PANTHER" id="PTHR42905:SF5">
    <property type="entry name" value="CARBOXYVINYL-CARBOXYPHOSPHONATE PHOSPHORYLMUTASE, CHLOROPLASTIC"/>
    <property type="match status" value="1"/>
</dbReference>
<reference evidence="6" key="1">
    <citation type="submission" date="2011-12" db="EMBL/GenBank/DDBJ databases">
        <title>The complete genome of chromosome of Sulfobacillus acidophilus DSM 10332.</title>
        <authorList>
            <person name="Lucas S."/>
            <person name="Han J."/>
            <person name="Lapidus A."/>
            <person name="Bruce D."/>
            <person name="Goodwin L."/>
            <person name="Pitluck S."/>
            <person name="Peters L."/>
            <person name="Kyrpides N."/>
            <person name="Mavromatis K."/>
            <person name="Ivanova N."/>
            <person name="Mikhailova N."/>
            <person name="Chertkov O."/>
            <person name="Saunders E."/>
            <person name="Detter J.C."/>
            <person name="Tapia R."/>
            <person name="Han C."/>
            <person name="Land M."/>
            <person name="Hauser L."/>
            <person name="Markowitz V."/>
            <person name="Cheng J.-F."/>
            <person name="Hugenholtz P."/>
            <person name="Woyke T."/>
            <person name="Wu D."/>
            <person name="Pukall R."/>
            <person name="Gehrich-Schroeter G."/>
            <person name="Schneider S."/>
            <person name="Klenk H.-P."/>
            <person name="Eisen J.A."/>
        </authorList>
    </citation>
    <scope>NUCLEOTIDE SEQUENCE [LARGE SCALE GENOMIC DNA]</scope>
    <source>
        <strain evidence="6">ATCC 700253 / DSM 10332 / NAL</strain>
    </source>
</reference>
<evidence type="ECO:0000313" key="5">
    <source>
        <dbReference type="EMBL" id="AEW05634.1"/>
    </source>
</evidence>
<keyword evidence="5" id="KW-0808">Transferase</keyword>
<evidence type="ECO:0000256" key="2">
    <source>
        <dbReference type="ARBA" id="ARBA00051150"/>
    </source>
</evidence>
<comment type="catalytic activity">
    <reaction evidence="2">
        <text>3-hydroxybutane-1,2,3-tricarboxylate = pyruvate + succinate</text>
        <dbReference type="Rhea" id="RHEA:57504"/>
        <dbReference type="ChEBI" id="CHEBI:15361"/>
        <dbReference type="ChEBI" id="CHEBI:30031"/>
        <dbReference type="ChEBI" id="CHEBI:141790"/>
    </reaction>
</comment>
<dbReference type="GO" id="GO:0016740">
    <property type="term" value="F:transferase activity"/>
    <property type="evidence" value="ECO:0007669"/>
    <property type="project" value="UniProtKB-KW"/>
</dbReference>
<dbReference type="PROSITE" id="PS00161">
    <property type="entry name" value="ISOCITRATE_LYASE"/>
    <property type="match status" value="1"/>
</dbReference>
<comment type="similarity">
    <text evidence="1">Belongs to the isocitrate lyase/PEP mutase superfamily. Methylisocitrate lyase family.</text>
</comment>
<dbReference type="SUPFAM" id="SSF51621">
    <property type="entry name" value="Phosphoenolpyruvate/pyruvate domain"/>
    <property type="match status" value="1"/>
</dbReference>
<proteinExistence type="inferred from homology"/>
<organism evidence="5 6">
    <name type="scientific">Sulfobacillus acidophilus (strain ATCC 700253 / DSM 10332 / NAL)</name>
    <dbReference type="NCBI Taxonomy" id="679936"/>
    <lineage>
        <taxon>Bacteria</taxon>
        <taxon>Bacillati</taxon>
        <taxon>Bacillota</taxon>
        <taxon>Clostridia</taxon>
        <taxon>Eubacteriales</taxon>
        <taxon>Clostridiales Family XVII. Incertae Sedis</taxon>
        <taxon>Sulfobacillus</taxon>
    </lineage>
</organism>
<dbReference type="Pfam" id="PF13714">
    <property type="entry name" value="PEP_mutase"/>
    <property type="match status" value="1"/>
</dbReference>
<dbReference type="STRING" id="679936.Sulac_2154"/>
<dbReference type="GO" id="GO:0046421">
    <property type="term" value="F:methylisocitrate lyase activity"/>
    <property type="evidence" value="ECO:0007669"/>
    <property type="project" value="UniProtKB-ARBA"/>
</dbReference>
<dbReference type="PATRIC" id="fig|679936.5.peg.2222"/>
<dbReference type="HOGENOM" id="CLU_027389_3_2_9"/>
<evidence type="ECO:0000256" key="1">
    <source>
        <dbReference type="ARBA" id="ARBA00009282"/>
    </source>
</evidence>
<evidence type="ECO:0000256" key="3">
    <source>
        <dbReference type="ARBA" id="ARBA00058526"/>
    </source>
</evidence>
<dbReference type="PANTHER" id="PTHR42905">
    <property type="entry name" value="PHOSPHOENOLPYRUVATE CARBOXYLASE"/>
    <property type="match status" value="1"/>
</dbReference>
<dbReference type="AlphaFoldDB" id="G8TTG8"/>
<protein>
    <recommendedName>
        <fullName evidence="4">2-methylisocitrate lyase</fullName>
    </recommendedName>
</protein>
<dbReference type="CDD" id="cd00377">
    <property type="entry name" value="ICL_PEPM"/>
    <property type="match status" value="1"/>
</dbReference>
<evidence type="ECO:0000313" key="6">
    <source>
        <dbReference type="Proteomes" id="UP000005439"/>
    </source>
</evidence>
<dbReference type="FunFam" id="3.20.20.60:FF:000009">
    <property type="entry name" value="2-methylisocitrate lyase"/>
    <property type="match status" value="1"/>
</dbReference>
<dbReference type="InterPro" id="IPR040442">
    <property type="entry name" value="Pyrv_kinase-like_dom_sf"/>
</dbReference>
<dbReference type="EMBL" id="CP003179">
    <property type="protein sequence ID" value="AEW05634.1"/>
    <property type="molecule type" value="Genomic_DNA"/>
</dbReference>
<dbReference type="InterPro" id="IPR015813">
    <property type="entry name" value="Pyrv/PenolPyrv_kinase-like_dom"/>
</dbReference>
<dbReference type="KEGG" id="sap:Sulac_2154"/>
<accession>G8TTG8</accession>